<feature type="compositionally biased region" description="Polar residues" evidence="8">
    <location>
        <begin position="29"/>
        <end position="42"/>
    </location>
</feature>
<dbReference type="Proteomes" id="UP000019377">
    <property type="component" value="Unassembled WGS sequence"/>
</dbReference>
<evidence type="ECO:0000256" key="1">
    <source>
        <dbReference type="ARBA" id="ARBA00004123"/>
    </source>
</evidence>
<evidence type="ECO:0000256" key="8">
    <source>
        <dbReference type="SAM" id="MobiDB-lite"/>
    </source>
</evidence>
<dbReference type="PANTHER" id="PTHR14401">
    <property type="entry name" value="CENTROMERE PROTEIN K"/>
    <property type="match status" value="1"/>
</dbReference>
<keyword evidence="6" id="KW-0539">Nucleus</keyword>
<dbReference type="Pfam" id="PF11802">
    <property type="entry name" value="CENP-K"/>
    <property type="match status" value="1"/>
</dbReference>
<reference evidence="10" key="1">
    <citation type="journal article" date="2013" name="Genome Announc.">
        <title>Draft genome sequence of Pseudozyma brasiliensis sp. nov. strain GHG001, a high producer of endo-1,4-xylanase isolated from an insect pest of sugarcane.</title>
        <authorList>
            <person name="Oliveira J.V.D.C."/>
            <person name="dos Santos R.A.C."/>
            <person name="Borges T.A."/>
            <person name="Riano-Pachon D.M."/>
            <person name="Goldman G.H."/>
        </authorList>
    </citation>
    <scope>NUCLEOTIDE SEQUENCE [LARGE SCALE GENOMIC DNA]</scope>
    <source>
        <strain evidence="10">GHG001</strain>
    </source>
</reference>
<dbReference type="InterPro" id="IPR020993">
    <property type="entry name" value="Centromere_CenpK"/>
</dbReference>
<evidence type="ECO:0000313" key="10">
    <source>
        <dbReference type="Proteomes" id="UP000019377"/>
    </source>
</evidence>
<evidence type="ECO:0000256" key="6">
    <source>
        <dbReference type="ARBA" id="ARBA00023242"/>
    </source>
</evidence>
<dbReference type="GO" id="GO:0005634">
    <property type="term" value="C:nucleus"/>
    <property type="evidence" value="ECO:0007669"/>
    <property type="project" value="UniProtKB-SubCell"/>
</dbReference>
<keyword evidence="5" id="KW-0175">Coiled coil</keyword>
<dbReference type="GeneID" id="27420900"/>
<keyword evidence="4" id="KW-0158">Chromosome</keyword>
<comment type="similarity">
    <text evidence="3">Belongs to the CENP-K/MCM22 family.</text>
</comment>
<dbReference type="GO" id="GO:0000775">
    <property type="term" value="C:chromosome, centromeric region"/>
    <property type="evidence" value="ECO:0007669"/>
    <property type="project" value="UniProtKB-SubCell"/>
</dbReference>
<keyword evidence="7" id="KW-0137">Centromere</keyword>
<evidence type="ECO:0000256" key="3">
    <source>
        <dbReference type="ARBA" id="ARBA00005795"/>
    </source>
</evidence>
<evidence type="ECO:0000256" key="5">
    <source>
        <dbReference type="ARBA" id="ARBA00023054"/>
    </source>
</evidence>
<proteinExistence type="inferred from homology"/>
<gene>
    <name evidence="9" type="ORF">PSEUBRA_SCAF4g04826</name>
</gene>
<dbReference type="GO" id="GO:0051382">
    <property type="term" value="P:kinetochore assembly"/>
    <property type="evidence" value="ECO:0007669"/>
    <property type="project" value="InterPro"/>
</dbReference>
<dbReference type="OMA" id="EFMNQAW"/>
<organism evidence="9 10">
    <name type="scientific">Kalmanozyma brasiliensis (strain GHG001)</name>
    <name type="common">Yeast</name>
    <name type="synonym">Pseudozyma brasiliensis</name>
    <dbReference type="NCBI Taxonomy" id="1365824"/>
    <lineage>
        <taxon>Eukaryota</taxon>
        <taxon>Fungi</taxon>
        <taxon>Dikarya</taxon>
        <taxon>Basidiomycota</taxon>
        <taxon>Ustilaginomycotina</taxon>
        <taxon>Ustilaginomycetes</taxon>
        <taxon>Ustilaginales</taxon>
        <taxon>Ustilaginaceae</taxon>
        <taxon>Kalmanozyma</taxon>
    </lineage>
</organism>
<accession>V5E628</accession>
<sequence>MEGTAYHDMAELLREAALQEAASRAKTRSPLNTSAASSSRVTTEAEDEAEELSAVYEDEKVKNDVLAESVDKRMEALSSSKENSKANIARSNDQQRLELEWQQLDYAIRALEEDKKRIPPLDSSAVLDIRTRAELHDLNAQYASALEMLRSDLSSERDALARETQLQSDLAVVWTGLSKRLAQLQAKRRQDLTSESAIRDLNRKFKREEQRFKELLAQLIDMGTALFGSENRKVVTLRHYLDEFMNQAWDRPLDPWVSSTKLAMRRTGGEVDDAMIELFIRANIIVAHPKDSRRWRLVAFHKATRGSS</sequence>
<dbReference type="GO" id="GO:0000070">
    <property type="term" value="P:mitotic sister chromatid segregation"/>
    <property type="evidence" value="ECO:0007669"/>
    <property type="project" value="TreeGrafter"/>
</dbReference>
<name>V5E628_KALBG</name>
<evidence type="ECO:0000256" key="2">
    <source>
        <dbReference type="ARBA" id="ARBA00004584"/>
    </source>
</evidence>
<evidence type="ECO:0000313" key="9">
    <source>
        <dbReference type="EMBL" id="EST05686.1"/>
    </source>
</evidence>
<dbReference type="RefSeq" id="XP_016290675.1">
    <property type="nucleotide sequence ID" value="XM_016438207.1"/>
</dbReference>
<protein>
    <submittedName>
        <fullName evidence="9">Uncharacterized protein</fullName>
    </submittedName>
</protein>
<evidence type="ECO:0000256" key="4">
    <source>
        <dbReference type="ARBA" id="ARBA00022454"/>
    </source>
</evidence>
<dbReference type="HOGENOM" id="CLU_894275_0_0_1"/>
<feature type="region of interest" description="Disordered" evidence="8">
    <location>
        <begin position="20"/>
        <end position="51"/>
    </location>
</feature>
<keyword evidence="10" id="KW-1185">Reference proteome</keyword>
<dbReference type="EMBL" id="KI545884">
    <property type="protein sequence ID" value="EST05686.1"/>
    <property type="molecule type" value="Genomic_DNA"/>
</dbReference>
<comment type="subcellular location">
    <subcellularLocation>
        <location evidence="2">Chromosome</location>
        <location evidence="2">Centromere</location>
    </subcellularLocation>
    <subcellularLocation>
        <location evidence="1">Nucleus</location>
    </subcellularLocation>
</comment>
<dbReference type="PANTHER" id="PTHR14401:SF6">
    <property type="entry name" value="CENTROMERE PROTEIN K"/>
    <property type="match status" value="1"/>
</dbReference>
<dbReference type="AlphaFoldDB" id="V5E628"/>
<evidence type="ECO:0000256" key="7">
    <source>
        <dbReference type="ARBA" id="ARBA00023328"/>
    </source>
</evidence>
<dbReference type="OrthoDB" id="9445768at2759"/>
<dbReference type="eggNOG" id="ENOG502SBUH">
    <property type="taxonomic scope" value="Eukaryota"/>
</dbReference>